<gene>
    <name evidence="2" type="ORF">B0H63DRAFT_484004</name>
</gene>
<reference evidence="2" key="1">
    <citation type="journal article" date="2023" name="Mol. Phylogenet. Evol.">
        <title>Genome-scale phylogeny and comparative genomics of the fungal order Sordariales.</title>
        <authorList>
            <person name="Hensen N."/>
            <person name="Bonometti L."/>
            <person name="Westerberg I."/>
            <person name="Brannstrom I.O."/>
            <person name="Guillou S."/>
            <person name="Cros-Aarteil S."/>
            <person name="Calhoun S."/>
            <person name="Haridas S."/>
            <person name="Kuo A."/>
            <person name="Mondo S."/>
            <person name="Pangilinan J."/>
            <person name="Riley R."/>
            <person name="LaButti K."/>
            <person name="Andreopoulos B."/>
            <person name="Lipzen A."/>
            <person name="Chen C."/>
            <person name="Yan M."/>
            <person name="Daum C."/>
            <person name="Ng V."/>
            <person name="Clum A."/>
            <person name="Steindorff A."/>
            <person name="Ohm R.A."/>
            <person name="Martin F."/>
            <person name="Silar P."/>
            <person name="Natvig D.O."/>
            <person name="Lalanne C."/>
            <person name="Gautier V."/>
            <person name="Ament-Velasquez S.L."/>
            <person name="Kruys A."/>
            <person name="Hutchinson M.I."/>
            <person name="Powell A.J."/>
            <person name="Barry K."/>
            <person name="Miller A.N."/>
            <person name="Grigoriev I.V."/>
            <person name="Debuchy R."/>
            <person name="Gladieux P."/>
            <person name="Hiltunen Thoren M."/>
            <person name="Johannesson H."/>
        </authorList>
    </citation>
    <scope>NUCLEOTIDE SEQUENCE</scope>
    <source>
        <strain evidence="2">CBS 232.78</strain>
    </source>
</reference>
<dbReference type="EMBL" id="JAULSW010000008">
    <property type="protein sequence ID" value="KAK3372177.1"/>
    <property type="molecule type" value="Genomic_DNA"/>
</dbReference>
<protein>
    <submittedName>
        <fullName evidence="2">Uncharacterized protein</fullName>
    </submittedName>
</protein>
<accession>A0AAE0N628</accession>
<feature type="region of interest" description="Disordered" evidence="1">
    <location>
        <begin position="784"/>
        <end position="815"/>
    </location>
</feature>
<dbReference type="Proteomes" id="UP001285441">
    <property type="component" value="Unassembled WGS sequence"/>
</dbReference>
<evidence type="ECO:0000313" key="2">
    <source>
        <dbReference type="EMBL" id="KAK3372177.1"/>
    </source>
</evidence>
<keyword evidence="3" id="KW-1185">Reference proteome</keyword>
<sequence>MPMSTSMPMLTPMAPSPTMTSDPATLMAASAPVGVDLVDFVRSPFASGVAAIIGKELIQWLGSKGISDESFCRVMATSKALASPNSNGLAVLDRVHYTLATIIRGVRLMTPGAFGRAVLQDPKLCWMATTVAVFLRHHDLCYATKVLSRIVVRSIENPKDVPLMQVLVDPIMQEAVKSIALHTTNQVPNLIKLPGVLSRLGHHLLTADALFGSIAAIQEIKADGVSVRMQVCAIDLLDWIYHHWNGHLMVETGNPKERIFSEDLMPDQPSPRRVLLVTIDTLCSAVWHCRNYEHEKRSLVVFISTSSEPSFFADGATTRANLPKTSVDRSNLYEIADRNPFIFYHAVIYDKEDAAALKAASAVVASVMALRVRPGRRMHLEIQSHPDANPRAFNDFQWWAVRVPSLLQQRCRSPLERPHPIRALYWAERPVEAQLEMKGLGPYEILPVADIRPWGSYQLPAICNLYPEITEAVSVARHTCRCPCCVRASSAWATGGDDTCRQGLMAAQVLLYIAHALAEAAGVDTISNANGPESAKDLINATIQLLGTIAVDGYIPWRLWFRLAASAITGLPQDIWAKRPADGDKPIFVVSGGMTVAPVWFDLDQEVQPNQSWGVKILTGVVAGVRDEVALVQAEPTGRADCYPPDALLPFLPRNHINGADGRVDIQTLVWRVDDCVYQHAASAQGANVARILSPWDVYFGYMYARRPTCPHVQEHGEITRWPPSGGSAAHFADDWALRQNILIGLSADKCAVKTDQCCLGCLLYHSEQFGCAAIYFGPRTKKMAAPRSPQQPTNGDAGRIIPISRPTWPDSPGL</sequence>
<reference evidence="2" key="2">
    <citation type="submission" date="2023-06" db="EMBL/GenBank/DDBJ databases">
        <authorList>
            <consortium name="Lawrence Berkeley National Laboratory"/>
            <person name="Haridas S."/>
            <person name="Hensen N."/>
            <person name="Bonometti L."/>
            <person name="Westerberg I."/>
            <person name="Brannstrom I.O."/>
            <person name="Guillou S."/>
            <person name="Cros-Aarteil S."/>
            <person name="Calhoun S."/>
            <person name="Kuo A."/>
            <person name="Mondo S."/>
            <person name="Pangilinan J."/>
            <person name="Riley R."/>
            <person name="LaButti K."/>
            <person name="Andreopoulos B."/>
            <person name="Lipzen A."/>
            <person name="Chen C."/>
            <person name="Yanf M."/>
            <person name="Daum C."/>
            <person name="Ng V."/>
            <person name="Clum A."/>
            <person name="Steindorff A."/>
            <person name="Ohm R."/>
            <person name="Martin F."/>
            <person name="Silar P."/>
            <person name="Natvig D."/>
            <person name="Lalanne C."/>
            <person name="Gautier V."/>
            <person name="Ament-velasquez S.L."/>
            <person name="Kruys A."/>
            <person name="Hutchinson M.I."/>
            <person name="Powell A.J."/>
            <person name="Barry K."/>
            <person name="Miller A.N."/>
            <person name="Grigoriev I.V."/>
            <person name="Debuchy R."/>
            <person name="Gladieux P."/>
            <person name="Thoren M.H."/>
            <person name="Johannesson H."/>
        </authorList>
    </citation>
    <scope>NUCLEOTIDE SEQUENCE</scope>
    <source>
        <strain evidence="2">CBS 232.78</strain>
    </source>
</reference>
<organism evidence="2 3">
    <name type="scientific">Podospora didyma</name>
    <dbReference type="NCBI Taxonomy" id="330526"/>
    <lineage>
        <taxon>Eukaryota</taxon>
        <taxon>Fungi</taxon>
        <taxon>Dikarya</taxon>
        <taxon>Ascomycota</taxon>
        <taxon>Pezizomycotina</taxon>
        <taxon>Sordariomycetes</taxon>
        <taxon>Sordariomycetidae</taxon>
        <taxon>Sordariales</taxon>
        <taxon>Podosporaceae</taxon>
        <taxon>Podospora</taxon>
    </lineage>
</organism>
<dbReference type="AlphaFoldDB" id="A0AAE0N628"/>
<name>A0AAE0N628_9PEZI</name>
<comment type="caution">
    <text evidence="2">The sequence shown here is derived from an EMBL/GenBank/DDBJ whole genome shotgun (WGS) entry which is preliminary data.</text>
</comment>
<proteinExistence type="predicted"/>
<evidence type="ECO:0000256" key="1">
    <source>
        <dbReference type="SAM" id="MobiDB-lite"/>
    </source>
</evidence>
<evidence type="ECO:0000313" key="3">
    <source>
        <dbReference type="Proteomes" id="UP001285441"/>
    </source>
</evidence>